<evidence type="ECO:0000256" key="1">
    <source>
        <dbReference type="SAM" id="MobiDB-lite"/>
    </source>
</evidence>
<reference evidence="2 3" key="1">
    <citation type="submission" date="2020-08" db="EMBL/GenBank/DDBJ databases">
        <title>Oceanospirillum sp. nov. isolated from marine sediment.</title>
        <authorList>
            <person name="Ji X."/>
        </authorList>
    </citation>
    <scope>NUCLEOTIDE SEQUENCE [LARGE SCALE GENOMIC DNA]</scope>
    <source>
        <strain evidence="2 3">D5</strain>
    </source>
</reference>
<dbReference type="Proteomes" id="UP000565262">
    <property type="component" value="Unassembled WGS sequence"/>
</dbReference>
<name>A0A839IXF0_9GAMM</name>
<dbReference type="AlphaFoldDB" id="A0A839IXF0"/>
<accession>A0A839IXF0</accession>
<evidence type="ECO:0000313" key="2">
    <source>
        <dbReference type="EMBL" id="MBB1488766.1"/>
    </source>
</evidence>
<keyword evidence="3" id="KW-1185">Reference proteome</keyword>
<gene>
    <name evidence="2" type="ORF">H4O21_19340</name>
</gene>
<feature type="compositionally biased region" description="Basic and acidic residues" evidence="1">
    <location>
        <begin position="212"/>
        <end position="225"/>
    </location>
</feature>
<feature type="region of interest" description="Disordered" evidence="1">
    <location>
        <begin position="212"/>
        <end position="231"/>
    </location>
</feature>
<comment type="caution">
    <text evidence="2">The sequence shown here is derived from an EMBL/GenBank/DDBJ whole genome shotgun (WGS) entry which is preliminary data.</text>
</comment>
<sequence length="231" mass="26228">MKLYENVVIGNFLYGLGHSIGNAIKGKQQLSVINLLQQTPADKELGDMLLEFPGVVRLIEFKNRTSSLSKEKDRCEQLSIQIGDNDELQKISRDIHWYVETEPFKELCLNNINPYLDAFSGNESKHTIESFIESITKSVIDPEIKISSSKLEAYLALVSTCQGEGEVGTGGLIVSVGEEGLRYLQFADIMQLRLQHKDYVLQVKNEYDSIMRRRPEKEKKLDRGHSMGMSR</sequence>
<proteinExistence type="predicted"/>
<protein>
    <submittedName>
        <fullName evidence="2">Uncharacterized protein</fullName>
    </submittedName>
</protein>
<organism evidence="2 3">
    <name type="scientific">Oceanospirillum sediminis</name>
    <dbReference type="NCBI Taxonomy" id="2760088"/>
    <lineage>
        <taxon>Bacteria</taxon>
        <taxon>Pseudomonadati</taxon>
        <taxon>Pseudomonadota</taxon>
        <taxon>Gammaproteobacteria</taxon>
        <taxon>Oceanospirillales</taxon>
        <taxon>Oceanospirillaceae</taxon>
        <taxon>Oceanospirillum</taxon>
    </lineage>
</organism>
<dbReference type="EMBL" id="JACJFM010000034">
    <property type="protein sequence ID" value="MBB1488766.1"/>
    <property type="molecule type" value="Genomic_DNA"/>
</dbReference>
<dbReference type="RefSeq" id="WP_182810534.1">
    <property type="nucleotide sequence ID" value="NZ_JACJFM010000034.1"/>
</dbReference>
<evidence type="ECO:0000313" key="3">
    <source>
        <dbReference type="Proteomes" id="UP000565262"/>
    </source>
</evidence>